<comment type="caution">
    <text evidence="7">The sequence shown here is derived from an EMBL/GenBank/DDBJ whole genome shotgun (WGS) entry which is preliminary data.</text>
</comment>
<feature type="region of interest" description="Disordered" evidence="5">
    <location>
        <begin position="1"/>
        <end position="20"/>
    </location>
</feature>
<evidence type="ECO:0000256" key="2">
    <source>
        <dbReference type="ARBA" id="ARBA00010274"/>
    </source>
</evidence>
<feature type="domain" description="Cyclin-dependent kinase inhibitor" evidence="6">
    <location>
        <begin position="142"/>
        <end position="185"/>
    </location>
</feature>
<dbReference type="AlphaFoldDB" id="A0AAV8TIE3"/>
<feature type="region of interest" description="Disordered" evidence="5">
    <location>
        <begin position="118"/>
        <end position="152"/>
    </location>
</feature>
<gene>
    <name evidence="7" type="ORF">K2173_001146</name>
</gene>
<evidence type="ECO:0000256" key="5">
    <source>
        <dbReference type="SAM" id="MobiDB-lite"/>
    </source>
</evidence>
<organism evidence="7 8">
    <name type="scientific">Erythroxylum novogranatense</name>
    <dbReference type="NCBI Taxonomy" id="1862640"/>
    <lineage>
        <taxon>Eukaryota</taxon>
        <taxon>Viridiplantae</taxon>
        <taxon>Streptophyta</taxon>
        <taxon>Embryophyta</taxon>
        <taxon>Tracheophyta</taxon>
        <taxon>Spermatophyta</taxon>
        <taxon>Magnoliopsida</taxon>
        <taxon>eudicotyledons</taxon>
        <taxon>Gunneridae</taxon>
        <taxon>Pentapetalae</taxon>
        <taxon>rosids</taxon>
        <taxon>fabids</taxon>
        <taxon>Malpighiales</taxon>
        <taxon>Erythroxylaceae</taxon>
        <taxon>Erythroxylum</taxon>
    </lineage>
</organism>
<dbReference type="Pfam" id="PF02234">
    <property type="entry name" value="CDI"/>
    <property type="match status" value="1"/>
</dbReference>
<dbReference type="InterPro" id="IPR003175">
    <property type="entry name" value="CDI_dom"/>
</dbReference>
<sequence length="187" mass="21067">MESSPKTNGKRVVEETESSGANLSKKLRIELHLSSPSMESVLHGHRRSTIAAFLPGDIFSGGLLAGSLCSNNDSCDLVQESTLVDLQSKSFETEGSTCINNNKFSGSRETTPSSFFCEPLEDEDMDTASPEKKKDSPEREFPTQKEIDDFFAEEEKKEQKRFSEKYNFDIVKDLPLEGRYQWVRLKP</sequence>
<evidence type="ECO:0000313" key="7">
    <source>
        <dbReference type="EMBL" id="KAJ8766626.1"/>
    </source>
</evidence>
<proteinExistence type="inferred from homology"/>
<dbReference type="PANTHER" id="PTHR46776">
    <property type="entry name" value="CYCLIN-DEPENDENT KINASE INHIBITOR 4-RELATED"/>
    <property type="match status" value="1"/>
</dbReference>
<evidence type="ECO:0000259" key="6">
    <source>
        <dbReference type="Pfam" id="PF02234"/>
    </source>
</evidence>
<comment type="similarity">
    <text evidence="2">Belongs to the CDI family. ICK/KRP subfamily.</text>
</comment>
<dbReference type="Proteomes" id="UP001159364">
    <property type="component" value="Linkage Group LG04"/>
</dbReference>
<keyword evidence="3" id="KW-0649">Protein kinase inhibitor</keyword>
<dbReference type="Gene3D" id="4.10.365.10">
    <property type="entry name" value="p27"/>
    <property type="match status" value="1"/>
</dbReference>
<accession>A0AAV8TIE3</accession>
<keyword evidence="8" id="KW-1185">Reference proteome</keyword>
<name>A0AAV8TIE3_9ROSI</name>
<dbReference type="InterPro" id="IPR044275">
    <property type="entry name" value="KRP"/>
</dbReference>
<comment type="subcellular location">
    <subcellularLocation>
        <location evidence="1">Nucleus</location>
        <location evidence="1">Nucleoplasm</location>
    </subcellularLocation>
</comment>
<feature type="compositionally biased region" description="Basic and acidic residues" evidence="5">
    <location>
        <begin position="129"/>
        <end position="152"/>
    </location>
</feature>
<evidence type="ECO:0000256" key="1">
    <source>
        <dbReference type="ARBA" id="ARBA00004642"/>
    </source>
</evidence>
<protein>
    <recommendedName>
        <fullName evidence="6">Cyclin-dependent kinase inhibitor domain-containing protein</fullName>
    </recommendedName>
</protein>
<dbReference type="GO" id="GO:0051726">
    <property type="term" value="P:regulation of cell cycle"/>
    <property type="evidence" value="ECO:0007669"/>
    <property type="project" value="InterPro"/>
</dbReference>
<keyword evidence="4" id="KW-0131">Cell cycle</keyword>
<dbReference type="InterPro" id="IPR044898">
    <property type="entry name" value="CDI_dom_sf"/>
</dbReference>
<evidence type="ECO:0000256" key="4">
    <source>
        <dbReference type="ARBA" id="ARBA00023306"/>
    </source>
</evidence>
<reference evidence="7 8" key="1">
    <citation type="submission" date="2021-09" db="EMBL/GenBank/DDBJ databases">
        <title>Genomic insights and catalytic innovation underlie evolution of tropane alkaloids biosynthesis.</title>
        <authorList>
            <person name="Wang Y.-J."/>
            <person name="Tian T."/>
            <person name="Huang J.-P."/>
            <person name="Huang S.-X."/>
        </authorList>
    </citation>
    <scope>NUCLEOTIDE SEQUENCE [LARGE SCALE GENOMIC DNA]</scope>
    <source>
        <strain evidence="7">KIB-2018</strain>
        <tissue evidence="7">Leaf</tissue>
    </source>
</reference>
<dbReference type="GO" id="GO:0004861">
    <property type="term" value="F:cyclin-dependent protein serine/threonine kinase inhibitor activity"/>
    <property type="evidence" value="ECO:0007669"/>
    <property type="project" value="InterPro"/>
</dbReference>
<dbReference type="EMBL" id="JAIWQS010000004">
    <property type="protein sequence ID" value="KAJ8766626.1"/>
    <property type="molecule type" value="Genomic_DNA"/>
</dbReference>
<dbReference type="GO" id="GO:0005654">
    <property type="term" value="C:nucleoplasm"/>
    <property type="evidence" value="ECO:0007669"/>
    <property type="project" value="UniProtKB-SubCell"/>
</dbReference>
<evidence type="ECO:0000313" key="8">
    <source>
        <dbReference type="Proteomes" id="UP001159364"/>
    </source>
</evidence>
<evidence type="ECO:0000256" key="3">
    <source>
        <dbReference type="ARBA" id="ARBA00023013"/>
    </source>
</evidence>